<accession>A0A6S7FFD4</accession>
<evidence type="ECO:0000313" key="2">
    <source>
        <dbReference type="EMBL" id="CAB3938236.1"/>
    </source>
</evidence>
<proteinExistence type="inferred from homology"/>
<sequence length="260" mass="26792">MPAGEIVMDGALGLLAGKRAIVTGGANPRGIGAAIVDLFIAQGATVAVLDQTYPDGADAMLAAARIDLHCDVSRAASCEAAVARAKQALGGIDVLVNNAGIVAATRIWDLPEDEFRRMVEVNLTGTYNVTHAALPALLDSPRRPAIVNLGSTAALRGGGLLGGSHYAASKGGVISFTKALARELGPRGVRANCVAPGIIETDMTVGKFGENWEQELKQGIPLQRFGSPAEVAQAILFLASDLSSYSTGIVVDVNGGFHIH</sequence>
<organism evidence="2 3">
    <name type="scientific">Achromobacter insolitus</name>
    <dbReference type="NCBI Taxonomy" id="217204"/>
    <lineage>
        <taxon>Bacteria</taxon>
        <taxon>Pseudomonadati</taxon>
        <taxon>Pseudomonadota</taxon>
        <taxon>Betaproteobacteria</taxon>
        <taxon>Burkholderiales</taxon>
        <taxon>Alcaligenaceae</taxon>
        <taxon>Achromobacter</taxon>
    </lineage>
</organism>
<dbReference type="AlphaFoldDB" id="A0A6S7FFD4"/>
<dbReference type="Pfam" id="PF13561">
    <property type="entry name" value="adh_short_C2"/>
    <property type="match status" value="1"/>
</dbReference>
<keyword evidence="2" id="KW-0560">Oxidoreductase</keyword>
<evidence type="ECO:0000313" key="3">
    <source>
        <dbReference type="Proteomes" id="UP000494183"/>
    </source>
</evidence>
<dbReference type="EC" id="1.-.-.-" evidence="2"/>
<dbReference type="GO" id="GO:0016616">
    <property type="term" value="F:oxidoreductase activity, acting on the CH-OH group of donors, NAD or NADP as acceptor"/>
    <property type="evidence" value="ECO:0007669"/>
    <property type="project" value="TreeGrafter"/>
</dbReference>
<name>A0A6S7FFD4_9BURK</name>
<dbReference type="PRINTS" id="PR00081">
    <property type="entry name" value="GDHRDH"/>
</dbReference>
<dbReference type="PANTHER" id="PTHR42760:SF135">
    <property type="entry name" value="BLL7886 PROTEIN"/>
    <property type="match status" value="1"/>
</dbReference>
<dbReference type="PANTHER" id="PTHR42760">
    <property type="entry name" value="SHORT-CHAIN DEHYDROGENASES/REDUCTASES FAMILY MEMBER"/>
    <property type="match status" value="1"/>
</dbReference>
<dbReference type="SUPFAM" id="SSF51735">
    <property type="entry name" value="NAD(P)-binding Rossmann-fold domains"/>
    <property type="match status" value="1"/>
</dbReference>
<gene>
    <name evidence="2" type="primary">fabG2</name>
    <name evidence="2" type="ORF">LMG6000_05786</name>
</gene>
<reference evidence="2 3" key="1">
    <citation type="submission" date="2020-04" db="EMBL/GenBank/DDBJ databases">
        <authorList>
            <person name="De Canck E."/>
        </authorList>
    </citation>
    <scope>NUCLEOTIDE SEQUENCE [LARGE SCALE GENOMIC DNA]</scope>
    <source>
        <strain evidence="2 3">LMG 6000</strain>
    </source>
</reference>
<dbReference type="FunFam" id="3.40.50.720:FF:000084">
    <property type="entry name" value="Short-chain dehydrogenase reductase"/>
    <property type="match status" value="1"/>
</dbReference>
<comment type="similarity">
    <text evidence="1">Belongs to the short-chain dehydrogenases/reductases (SDR) family.</text>
</comment>
<evidence type="ECO:0000256" key="1">
    <source>
        <dbReference type="ARBA" id="ARBA00006484"/>
    </source>
</evidence>
<dbReference type="RefSeq" id="WP_254604607.1">
    <property type="nucleotide sequence ID" value="NZ_CADILH010000012.1"/>
</dbReference>
<protein>
    <submittedName>
        <fullName evidence="2">Putative oxidoreductase</fullName>
        <ecNumber evidence="2">1.-.-.-</ecNumber>
    </submittedName>
</protein>
<dbReference type="InterPro" id="IPR002347">
    <property type="entry name" value="SDR_fam"/>
</dbReference>
<dbReference type="InterPro" id="IPR020904">
    <property type="entry name" value="Sc_DH/Rdtase_CS"/>
</dbReference>
<dbReference type="PRINTS" id="PR00080">
    <property type="entry name" value="SDRFAMILY"/>
</dbReference>
<dbReference type="InterPro" id="IPR036291">
    <property type="entry name" value="NAD(P)-bd_dom_sf"/>
</dbReference>
<dbReference type="GO" id="GO:0030497">
    <property type="term" value="P:fatty acid elongation"/>
    <property type="evidence" value="ECO:0007669"/>
    <property type="project" value="TreeGrafter"/>
</dbReference>
<keyword evidence="3" id="KW-1185">Reference proteome</keyword>
<dbReference type="EMBL" id="CADILH010000012">
    <property type="protein sequence ID" value="CAB3938236.1"/>
    <property type="molecule type" value="Genomic_DNA"/>
</dbReference>
<dbReference type="PROSITE" id="PS00061">
    <property type="entry name" value="ADH_SHORT"/>
    <property type="match status" value="1"/>
</dbReference>
<dbReference type="Gene3D" id="3.40.50.720">
    <property type="entry name" value="NAD(P)-binding Rossmann-like Domain"/>
    <property type="match status" value="1"/>
</dbReference>
<dbReference type="CDD" id="cd05233">
    <property type="entry name" value="SDR_c"/>
    <property type="match status" value="1"/>
</dbReference>
<dbReference type="Proteomes" id="UP000494183">
    <property type="component" value="Unassembled WGS sequence"/>
</dbReference>